<feature type="domain" description="PPM-type phosphatase" evidence="5">
    <location>
        <begin position="952"/>
        <end position="1151"/>
    </location>
</feature>
<feature type="transmembrane region" description="Helical" evidence="3">
    <location>
        <begin position="753"/>
        <end position="776"/>
    </location>
</feature>
<comment type="caution">
    <text evidence="6">The sequence shown here is derived from an EMBL/GenBank/DDBJ whole genome shotgun (WGS) entry which is preliminary data.</text>
</comment>
<dbReference type="AlphaFoldDB" id="A0A7X9RW40"/>
<dbReference type="GO" id="GO:0016791">
    <property type="term" value="F:phosphatase activity"/>
    <property type="evidence" value="ECO:0007669"/>
    <property type="project" value="TreeGrafter"/>
</dbReference>
<dbReference type="InterPro" id="IPR001932">
    <property type="entry name" value="PPM-type_phosphatase-like_dom"/>
</dbReference>
<feature type="chain" id="PRO_5031348171" evidence="4">
    <location>
        <begin position="32"/>
        <end position="1178"/>
    </location>
</feature>
<dbReference type="Gene3D" id="2.130.10.10">
    <property type="entry name" value="YVTN repeat-like/Quinoprotein amine dehydrogenase"/>
    <property type="match status" value="2"/>
</dbReference>
<keyword evidence="3" id="KW-0472">Membrane</keyword>
<dbReference type="Pfam" id="PF07494">
    <property type="entry name" value="Reg_prop"/>
    <property type="match status" value="1"/>
</dbReference>
<dbReference type="SUPFAM" id="SSF63829">
    <property type="entry name" value="Calcium-dependent phosphotriesterase"/>
    <property type="match status" value="1"/>
</dbReference>
<sequence>MGRATNSNLRIHFFIQLITSSLLLISTSLSAQNILSTHYSKDNGLKSEYIKSIAKDSIGYLWMGTDNGLVRYNGLTFKSYGSSQLNSNYIKQLLQKKDGSLYAITDKEIVQIYSTPDEVTFKMLMQTKTPDADEGDLYYGKMLYEDRNNVLWAADNSQIFKQAPSGKFELVFSNFDLINEAQNRSFQLVENIDGELFAFHHTGAVLKFDKEANQFYNLNANLALDNIQHAIWYNGSSFLVADTGKGVSLVEIKGNKVTRKQIGQRLDASYIQEIGTDTYMVSCWLKGMYRLESTYEGFKLHRDAELGVYNGNAMYYNDLDLWLARDNGVSLFQQLPFNQFAQNITTSFIQDINGDDKNLYFTDGDNFYSGSLNSINEFKLNHKIKVKPSGNAFLNVLPTKGGVWTSDAEGHLVLWKGKQAIKNFDLSNIGGAIFVIKQDKYGNLWVCQDGIAGVIKIQPNGKTKIYSVEEGVSSRAISIEITDANEILLGGTTKEGLVFQYNEVIDGFDNLTEELNFKSGGNLQTNDIRKTSNGNVILGTSYGTLILKDGKIKRLNLGDFTSISNNALAIDPSEQQLWIATPSGLIRYNFEHDEYLRYTYKDGLPDGQLNHRGLYIDEFGKLFISSTRGIGFAPNLQVLKETPKPFIEQVHVGGDKISNDERPEVASDSYLRVDFHIPVYPTENVALQKRILGYPGLDEWTNFEKDHEGLLIDKLEPGSSYTLEIRGRKTGNFSWSRPLSFRFSVFTPFYKQWWSYVIYVVGTITIVLIFVQLNILRSRREQKKLEEQVNLRTQEVEQQSSELTEKNNELEKAFNRLKRSEAILNHNTKELERAKREADKAVSKLKDKNTELEETSRTIREQHQEMKSHREQILRQNELVKEQALLLSQHNDKVKSSVNYARRMQTAVFGQPTEMAEQMKGIGQHWDGFVYLKPRDIVSGDFHWYGEKNENHIIVAADCTGHGVPGAFMSLIGNDLLNQIVYERGILDPGRILKLMNDMIRQALNQAENENSRDGMDIAICVVSPKRKTLTFAGAGRPLYYIDNHNPDELKRLKGGKFGIGGKATKKKVFDSYSLPLEDIKVMYICSDGYQDQFGGPNGRKLMQRPFKELLYSIHEKEMDLQGKALDQFMEQWMLHGNQKQIDDMLVIGLKPHVIIDEESEKEILLVDEHEAQRQSIF</sequence>
<evidence type="ECO:0000256" key="3">
    <source>
        <dbReference type="SAM" id="Phobius"/>
    </source>
</evidence>
<dbReference type="PANTHER" id="PTHR43156">
    <property type="entry name" value="STAGE II SPORULATION PROTEIN E-RELATED"/>
    <property type="match status" value="1"/>
</dbReference>
<accession>A0A7X9RW40</accession>
<dbReference type="InterPro" id="IPR036457">
    <property type="entry name" value="PPM-type-like_dom_sf"/>
</dbReference>
<dbReference type="RefSeq" id="WP_169658011.1">
    <property type="nucleotide sequence ID" value="NZ_JABANE010000047.1"/>
</dbReference>
<dbReference type="EMBL" id="JABANE010000047">
    <property type="protein sequence ID" value="NME69755.1"/>
    <property type="molecule type" value="Genomic_DNA"/>
</dbReference>
<gene>
    <name evidence="6" type="ORF">HHU12_17395</name>
</gene>
<evidence type="ECO:0000259" key="5">
    <source>
        <dbReference type="Pfam" id="PF07228"/>
    </source>
</evidence>
<dbReference type="InterPro" id="IPR015943">
    <property type="entry name" value="WD40/YVTN_repeat-like_dom_sf"/>
</dbReference>
<name>A0A7X9RW40_9BACT</name>
<feature type="signal peptide" evidence="4">
    <location>
        <begin position="1"/>
        <end position="31"/>
    </location>
</feature>
<feature type="region of interest" description="Disordered" evidence="2">
    <location>
        <begin position="834"/>
        <end position="870"/>
    </location>
</feature>
<dbReference type="Proteomes" id="UP000576082">
    <property type="component" value="Unassembled WGS sequence"/>
</dbReference>
<protein>
    <submittedName>
        <fullName evidence="6">SpoIIE family protein phosphatase</fullName>
    </submittedName>
</protein>
<evidence type="ECO:0000256" key="1">
    <source>
        <dbReference type="ARBA" id="ARBA00022801"/>
    </source>
</evidence>
<dbReference type="SUPFAM" id="SSF101898">
    <property type="entry name" value="NHL repeat"/>
    <property type="match status" value="1"/>
</dbReference>
<evidence type="ECO:0000256" key="4">
    <source>
        <dbReference type="SAM" id="SignalP"/>
    </source>
</evidence>
<evidence type="ECO:0000313" key="7">
    <source>
        <dbReference type="Proteomes" id="UP000576082"/>
    </source>
</evidence>
<proteinExistence type="predicted"/>
<dbReference type="PANTHER" id="PTHR43156:SF9">
    <property type="entry name" value="HAMP DOMAIN-CONTAINING PROTEIN"/>
    <property type="match status" value="1"/>
</dbReference>
<dbReference type="Gene3D" id="3.60.40.10">
    <property type="entry name" value="PPM-type phosphatase domain"/>
    <property type="match status" value="1"/>
</dbReference>
<evidence type="ECO:0000313" key="6">
    <source>
        <dbReference type="EMBL" id="NME69755.1"/>
    </source>
</evidence>
<dbReference type="InterPro" id="IPR011110">
    <property type="entry name" value="Reg_prop"/>
</dbReference>
<keyword evidence="3" id="KW-0812">Transmembrane</keyword>
<keyword evidence="1" id="KW-0378">Hydrolase</keyword>
<dbReference type="Pfam" id="PF07228">
    <property type="entry name" value="SpoIIE"/>
    <property type="match status" value="1"/>
</dbReference>
<dbReference type="InterPro" id="IPR052016">
    <property type="entry name" value="Bact_Sigma-Reg"/>
</dbReference>
<keyword evidence="3" id="KW-1133">Transmembrane helix</keyword>
<reference evidence="6 7" key="1">
    <citation type="submission" date="2020-04" db="EMBL/GenBank/DDBJ databases">
        <title>Flammeovirga sp. SR4, a novel species isolated from seawater.</title>
        <authorList>
            <person name="Wang X."/>
        </authorList>
    </citation>
    <scope>NUCLEOTIDE SEQUENCE [LARGE SCALE GENOMIC DNA]</scope>
    <source>
        <strain evidence="6 7">ATCC 23126</strain>
    </source>
</reference>
<keyword evidence="7" id="KW-1185">Reference proteome</keyword>
<evidence type="ECO:0000256" key="2">
    <source>
        <dbReference type="SAM" id="MobiDB-lite"/>
    </source>
</evidence>
<keyword evidence="4" id="KW-0732">Signal</keyword>
<organism evidence="6 7">
    <name type="scientific">Flammeovirga aprica JL-4</name>
    <dbReference type="NCBI Taxonomy" id="694437"/>
    <lineage>
        <taxon>Bacteria</taxon>
        <taxon>Pseudomonadati</taxon>
        <taxon>Bacteroidota</taxon>
        <taxon>Cytophagia</taxon>
        <taxon>Cytophagales</taxon>
        <taxon>Flammeovirgaceae</taxon>
        <taxon>Flammeovirga</taxon>
    </lineage>
</organism>